<protein>
    <recommendedName>
        <fullName evidence="1">HNH nuclease domain-containing protein</fullName>
    </recommendedName>
</protein>
<reference evidence="2" key="2">
    <citation type="submission" date="2020-09" db="EMBL/GenBank/DDBJ databases">
        <authorList>
            <person name="Sun Q."/>
            <person name="Sedlacek I."/>
        </authorList>
    </citation>
    <scope>NUCLEOTIDE SEQUENCE</scope>
    <source>
        <strain evidence="2">CCM 7905</strain>
    </source>
</reference>
<accession>A0A917FYG5</accession>
<gene>
    <name evidence="2" type="ORF">GCM10007304_30310</name>
</gene>
<organism evidence="2 3">
    <name type="scientific">Rhodococcoides trifolii</name>
    <dbReference type="NCBI Taxonomy" id="908250"/>
    <lineage>
        <taxon>Bacteria</taxon>
        <taxon>Bacillati</taxon>
        <taxon>Actinomycetota</taxon>
        <taxon>Actinomycetes</taxon>
        <taxon>Mycobacteriales</taxon>
        <taxon>Nocardiaceae</taxon>
        <taxon>Rhodococcoides</taxon>
    </lineage>
</organism>
<dbReference type="Gene3D" id="1.10.30.50">
    <property type="match status" value="1"/>
</dbReference>
<dbReference type="CDD" id="cd00085">
    <property type="entry name" value="HNHc"/>
    <property type="match status" value="1"/>
</dbReference>
<reference evidence="2" key="1">
    <citation type="journal article" date="2014" name="Int. J. Syst. Evol. Microbiol.">
        <title>Complete genome sequence of Corynebacterium casei LMG S-19264T (=DSM 44701T), isolated from a smear-ripened cheese.</title>
        <authorList>
            <consortium name="US DOE Joint Genome Institute (JGI-PGF)"/>
            <person name="Walter F."/>
            <person name="Albersmeier A."/>
            <person name="Kalinowski J."/>
            <person name="Ruckert C."/>
        </authorList>
    </citation>
    <scope>NUCLEOTIDE SEQUENCE</scope>
    <source>
        <strain evidence="2">CCM 7905</strain>
    </source>
</reference>
<sequence length="92" mass="10592">MSDIKSKRWQKLRTEILQRDSYECGVAGCEVVATTVDHIIPRSKGGAMWDTDNLIAMCAHHNYSKGPKLETEVRREWFSFWFDDIDLTDLAG</sequence>
<dbReference type="PANTHER" id="PTHR33877">
    <property type="entry name" value="SLL1193 PROTEIN"/>
    <property type="match status" value="1"/>
</dbReference>
<dbReference type="InterPro" id="IPR003615">
    <property type="entry name" value="HNH_nuc"/>
</dbReference>
<proteinExistence type="predicted"/>
<dbReference type="SMART" id="SM00507">
    <property type="entry name" value="HNHc"/>
    <property type="match status" value="1"/>
</dbReference>
<dbReference type="Proteomes" id="UP000654257">
    <property type="component" value="Unassembled WGS sequence"/>
</dbReference>
<keyword evidence="3" id="KW-1185">Reference proteome</keyword>
<dbReference type="InterPro" id="IPR029471">
    <property type="entry name" value="HNH_5"/>
</dbReference>
<dbReference type="EMBL" id="BMCU01000003">
    <property type="protein sequence ID" value="GGG14155.1"/>
    <property type="molecule type" value="Genomic_DNA"/>
</dbReference>
<dbReference type="AlphaFoldDB" id="A0A917FYG5"/>
<dbReference type="Pfam" id="PF14279">
    <property type="entry name" value="HNH_5"/>
    <property type="match status" value="1"/>
</dbReference>
<evidence type="ECO:0000313" key="3">
    <source>
        <dbReference type="Proteomes" id="UP000654257"/>
    </source>
</evidence>
<evidence type="ECO:0000313" key="2">
    <source>
        <dbReference type="EMBL" id="GGG14155.1"/>
    </source>
</evidence>
<comment type="caution">
    <text evidence="2">The sequence shown here is derived from an EMBL/GenBank/DDBJ whole genome shotgun (WGS) entry which is preliminary data.</text>
</comment>
<feature type="domain" description="HNH nuclease" evidence="1">
    <location>
        <begin position="11"/>
        <end position="63"/>
    </location>
</feature>
<dbReference type="InterPro" id="IPR052892">
    <property type="entry name" value="NA-targeting_endonuclease"/>
</dbReference>
<name>A0A917FYG5_9NOCA</name>
<dbReference type="RefSeq" id="WP_188545680.1">
    <property type="nucleotide sequence ID" value="NZ_BMCU01000003.1"/>
</dbReference>
<dbReference type="PANTHER" id="PTHR33877:SF2">
    <property type="entry name" value="OS07G0170200 PROTEIN"/>
    <property type="match status" value="1"/>
</dbReference>
<evidence type="ECO:0000259" key="1">
    <source>
        <dbReference type="SMART" id="SM00507"/>
    </source>
</evidence>